<evidence type="ECO:0000313" key="10">
    <source>
        <dbReference type="Ensembl" id="ENSCSEP00000028754.1"/>
    </source>
</evidence>
<keyword evidence="3" id="KW-0067">ATP-binding</keyword>
<dbReference type="FunFam" id="1.10.10.820:FF:000001">
    <property type="entry name" value="Myosin heavy chain"/>
    <property type="match status" value="1"/>
</dbReference>
<dbReference type="InterPro" id="IPR036961">
    <property type="entry name" value="Kinesin_motor_dom_sf"/>
</dbReference>
<dbReference type="Gene3D" id="1.10.10.820">
    <property type="match status" value="1"/>
</dbReference>
<evidence type="ECO:0000256" key="8">
    <source>
        <dbReference type="SAM" id="MobiDB-lite"/>
    </source>
</evidence>
<keyword evidence="4 7" id="KW-0518">Myosin</keyword>
<dbReference type="PANTHER" id="PTHR22692">
    <property type="entry name" value="MYOSIN VII, XV"/>
    <property type="match status" value="1"/>
</dbReference>
<reference evidence="10 11" key="1">
    <citation type="journal article" date="2014" name="Nat. Genet.">
        <title>Whole-genome sequence of a flatfish provides insights into ZW sex chromosome evolution and adaptation to a benthic lifestyle.</title>
        <authorList>
            <person name="Chen S."/>
            <person name="Zhang G."/>
            <person name="Shao C."/>
            <person name="Huang Q."/>
            <person name="Liu G."/>
            <person name="Zhang P."/>
            <person name="Song W."/>
            <person name="An N."/>
            <person name="Chalopin D."/>
            <person name="Volff J.N."/>
            <person name="Hong Y."/>
            <person name="Li Q."/>
            <person name="Sha Z."/>
            <person name="Zhou H."/>
            <person name="Xie M."/>
            <person name="Yu Q."/>
            <person name="Liu Y."/>
            <person name="Xiang H."/>
            <person name="Wang N."/>
            <person name="Wu K."/>
            <person name="Yang C."/>
            <person name="Zhou Q."/>
            <person name="Liao X."/>
            <person name="Yang L."/>
            <person name="Hu Q."/>
            <person name="Zhang J."/>
            <person name="Meng L."/>
            <person name="Jin L."/>
            <person name="Tian Y."/>
            <person name="Lian J."/>
            <person name="Yang J."/>
            <person name="Miao G."/>
            <person name="Liu S."/>
            <person name="Liang Z."/>
            <person name="Yan F."/>
            <person name="Li Y."/>
            <person name="Sun B."/>
            <person name="Zhang H."/>
            <person name="Zhang J."/>
            <person name="Zhu Y."/>
            <person name="Du M."/>
            <person name="Zhao Y."/>
            <person name="Schartl M."/>
            <person name="Tang Q."/>
            <person name="Wang J."/>
        </authorList>
    </citation>
    <scope>NUCLEOTIDE SEQUENCE</scope>
</reference>
<feature type="compositionally biased region" description="Basic and acidic residues" evidence="8">
    <location>
        <begin position="457"/>
        <end position="472"/>
    </location>
</feature>
<dbReference type="PROSITE" id="PS51456">
    <property type="entry name" value="MYOSIN_MOTOR"/>
    <property type="match status" value="1"/>
</dbReference>
<feature type="domain" description="Myosin motor" evidence="9">
    <location>
        <begin position="1"/>
        <end position="501"/>
    </location>
</feature>
<dbReference type="GeneTree" id="ENSGT00940000155335"/>
<dbReference type="Proteomes" id="UP000265120">
    <property type="component" value="Chromosome 17"/>
</dbReference>
<evidence type="ECO:0000256" key="1">
    <source>
        <dbReference type="ARBA" id="ARBA00008314"/>
    </source>
</evidence>
<reference evidence="10" key="3">
    <citation type="submission" date="2025-09" db="UniProtKB">
        <authorList>
            <consortium name="Ensembl"/>
        </authorList>
    </citation>
    <scope>IDENTIFICATION</scope>
</reference>
<dbReference type="InterPro" id="IPR001609">
    <property type="entry name" value="Myosin_head_motor_dom-like"/>
</dbReference>
<evidence type="ECO:0000256" key="3">
    <source>
        <dbReference type="ARBA" id="ARBA00022840"/>
    </source>
</evidence>
<reference evidence="10" key="2">
    <citation type="submission" date="2025-08" db="UniProtKB">
        <authorList>
            <consortium name="Ensembl"/>
        </authorList>
    </citation>
    <scope>IDENTIFICATION</scope>
</reference>
<name>A0A3P8WPV5_CYNSE</name>
<dbReference type="OMA" id="INQRESH"/>
<dbReference type="Gene3D" id="3.40.850.10">
    <property type="entry name" value="Kinesin motor domain"/>
    <property type="match status" value="2"/>
</dbReference>
<dbReference type="AlphaFoldDB" id="A0A3P8WPV5"/>
<dbReference type="PANTHER" id="PTHR22692:SF21">
    <property type="entry name" value="MYOSIN XVA"/>
    <property type="match status" value="1"/>
</dbReference>
<dbReference type="SUPFAM" id="SSF52540">
    <property type="entry name" value="P-loop containing nucleoside triphosphate hydrolases"/>
    <property type="match status" value="1"/>
</dbReference>
<dbReference type="GO" id="GO:0003774">
    <property type="term" value="F:cytoskeletal motor activity"/>
    <property type="evidence" value="ECO:0007669"/>
    <property type="project" value="InterPro"/>
</dbReference>
<evidence type="ECO:0000256" key="6">
    <source>
        <dbReference type="ARBA" id="ARBA00023203"/>
    </source>
</evidence>
<proteinExistence type="inferred from homology"/>
<comment type="similarity">
    <text evidence="1 7">Belongs to the TRAFAC class myosin-kinesin ATPase superfamily. Myosin family.</text>
</comment>
<evidence type="ECO:0000256" key="5">
    <source>
        <dbReference type="ARBA" id="ARBA00023175"/>
    </source>
</evidence>
<dbReference type="Pfam" id="PF00063">
    <property type="entry name" value="Myosin_head"/>
    <property type="match status" value="2"/>
</dbReference>
<organism evidence="10 11">
    <name type="scientific">Cynoglossus semilaevis</name>
    <name type="common">Tongue sole</name>
    <dbReference type="NCBI Taxonomy" id="244447"/>
    <lineage>
        <taxon>Eukaryota</taxon>
        <taxon>Metazoa</taxon>
        <taxon>Chordata</taxon>
        <taxon>Craniata</taxon>
        <taxon>Vertebrata</taxon>
        <taxon>Euteleostomi</taxon>
        <taxon>Actinopterygii</taxon>
        <taxon>Neopterygii</taxon>
        <taxon>Teleostei</taxon>
        <taxon>Neoteleostei</taxon>
        <taxon>Acanthomorphata</taxon>
        <taxon>Carangaria</taxon>
        <taxon>Pleuronectiformes</taxon>
        <taxon>Pleuronectoidei</taxon>
        <taxon>Cynoglossidae</taxon>
        <taxon>Cynoglossinae</taxon>
        <taxon>Cynoglossus</taxon>
    </lineage>
</organism>
<comment type="caution">
    <text evidence="7">Lacks conserved residue(s) required for the propagation of feature annotation.</text>
</comment>
<feature type="region of interest" description="Disordered" evidence="8">
    <location>
        <begin position="449"/>
        <end position="501"/>
    </location>
</feature>
<dbReference type="InterPro" id="IPR027417">
    <property type="entry name" value="P-loop_NTPase"/>
</dbReference>
<keyword evidence="5" id="KW-0505">Motor protein</keyword>
<keyword evidence="11" id="KW-1185">Reference proteome</keyword>
<evidence type="ECO:0000259" key="9">
    <source>
        <dbReference type="PROSITE" id="PS51456"/>
    </source>
</evidence>
<accession>A0A3P8WPV5</accession>
<evidence type="ECO:0000313" key="11">
    <source>
        <dbReference type="Proteomes" id="UP000265120"/>
    </source>
</evidence>
<protein>
    <recommendedName>
        <fullName evidence="9">Myosin motor domain-containing protein</fullName>
    </recommendedName>
</protein>
<dbReference type="GO" id="GO:0005524">
    <property type="term" value="F:ATP binding"/>
    <property type="evidence" value="ECO:0007669"/>
    <property type="project" value="UniProtKB-KW"/>
</dbReference>
<dbReference type="InterPro" id="IPR051567">
    <property type="entry name" value="Unconventional_Myosin_ATPase"/>
</dbReference>
<keyword evidence="6 7" id="KW-0009">Actin-binding</keyword>
<dbReference type="Ensembl" id="ENSCSET00000029146.1">
    <property type="protein sequence ID" value="ENSCSEP00000028754.1"/>
    <property type="gene ID" value="ENSCSEG00000018409.1"/>
</dbReference>
<dbReference type="Gene3D" id="1.20.120.720">
    <property type="entry name" value="Myosin VI head, motor domain, U50 subdomain"/>
    <property type="match status" value="1"/>
</dbReference>
<keyword evidence="2" id="KW-0547">Nucleotide-binding</keyword>
<dbReference type="SMART" id="SM00242">
    <property type="entry name" value="MYSc"/>
    <property type="match status" value="1"/>
</dbReference>
<dbReference type="Gene3D" id="1.20.58.530">
    <property type="match status" value="1"/>
</dbReference>
<dbReference type="GO" id="GO:0003779">
    <property type="term" value="F:actin binding"/>
    <property type="evidence" value="ECO:0007669"/>
    <property type="project" value="UniProtKB-KW"/>
</dbReference>
<evidence type="ECO:0000256" key="2">
    <source>
        <dbReference type="ARBA" id="ARBA00022741"/>
    </source>
</evidence>
<evidence type="ECO:0000256" key="4">
    <source>
        <dbReference type="ARBA" id="ARBA00023123"/>
    </source>
</evidence>
<evidence type="ECO:0000256" key="7">
    <source>
        <dbReference type="PROSITE-ProRule" id="PRU00782"/>
    </source>
</evidence>
<dbReference type="InParanoid" id="A0A3P8WPV5"/>
<dbReference type="GO" id="GO:0016459">
    <property type="term" value="C:myosin complex"/>
    <property type="evidence" value="ECO:0007669"/>
    <property type="project" value="UniProtKB-KW"/>
</dbReference>
<dbReference type="STRING" id="244447.ENSCSEP00000028754"/>
<sequence length="501" mass="56905">MTLLNAVSREMHEGNVLLNLRKRFERELIYTYIGSILVSVNPYKMFNIYGTDMVALYKGRALGENPPHLFAIANAAYSTMMDAKQNQILEAAPLLESFGNAKTVRNDNSSRFGKYIEVFLEDGVISGAITSQYLLEKSRIVFQAKDERNYHIFYEMLAGLPSQQKQAFYLQEAETYYYLNQGGDCGINAAMEILHFAPEDQLSIFRVLSSVLHLGNVYFQKHEVTSPVHLKYRLVLMEHTGSDLQQLRAALHQLCKRVHAVLLQQGGFQGGAGESDNRGYDMVCHVITPQEEYSREQIPWQDIPFNDNQPCIDLIATKPHGILRILDDQSCFPQATDHTFLQKCHYHHGNNPLYQKPKMPLPEFTIKHFAGRVTYQVHKFLDKNYDQVRQDILDLFIQSKNKVREEKHMIAEHHTSDVKCVLTEIIKKNKTINVNVIYSSCHSDGVKPVLGSRRGHGAAERGSPEEKQHSDQEVPGTDCQQQVPTVPAGTVGEDGKVKNLL</sequence>